<feature type="region of interest" description="Disordered" evidence="11">
    <location>
        <begin position="179"/>
        <end position="274"/>
    </location>
</feature>
<dbReference type="Gene3D" id="1.10.510.10">
    <property type="entry name" value="Transferase(Phosphotransferase) domain 1"/>
    <property type="match status" value="1"/>
</dbReference>
<evidence type="ECO:0000256" key="9">
    <source>
        <dbReference type="ARBA" id="ARBA00047899"/>
    </source>
</evidence>
<evidence type="ECO:0000313" key="15">
    <source>
        <dbReference type="Proteomes" id="UP000232323"/>
    </source>
</evidence>
<keyword evidence="7" id="KW-0418">Kinase</keyword>
<keyword evidence="15" id="KW-1185">Reference proteome</keyword>
<feature type="domain" description="Protein kinase" evidence="12">
    <location>
        <begin position="862"/>
        <end position="1116"/>
    </location>
</feature>
<feature type="compositionally biased region" description="Polar residues" evidence="11">
    <location>
        <begin position="11"/>
        <end position="21"/>
    </location>
</feature>
<evidence type="ECO:0000313" key="14">
    <source>
        <dbReference type="EMBL" id="GAX80939.1"/>
    </source>
</evidence>
<feature type="compositionally biased region" description="Polar residues" evidence="11">
    <location>
        <begin position="65"/>
        <end position="83"/>
    </location>
</feature>
<dbReference type="InterPro" id="IPR015940">
    <property type="entry name" value="UBA"/>
</dbReference>
<dbReference type="GO" id="GO:0005524">
    <property type="term" value="F:ATP binding"/>
    <property type="evidence" value="ECO:0007669"/>
    <property type="project" value="UniProtKB-KW"/>
</dbReference>
<feature type="compositionally biased region" description="Low complexity" evidence="11">
    <location>
        <begin position="116"/>
        <end position="135"/>
    </location>
</feature>
<dbReference type="CDD" id="cd14003">
    <property type="entry name" value="STKc_AMPK-like"/>
    <property type="match status" value="1"/>
</dbReference>
<keyword evidence="8" id="KW-0067">ATP-binding</keyword>
<name>A0A250XDE8_9CHLO</name>
<gene>
    <name evidence="14" type="ORF">CEUSTIGMA_g8374.t1</name>
</gene>
<dbReference type="SMART" id="SM00220">
    <property type="entry name" value="S_TKc"/>
    <property type="match status" value="1"/>
</dbReference>
<feature type="compositionally biased region" description="Polar residues" evidence="11">
    <location>
        <begin position="136"/>
        <end position="149"/>
    </location>
</feature>
<dbReference type="OrthoDB" id="193931at2759"/>
<evidence type="ECO:0000256" key="11">
    <source>
        <dbReference type="SAM" id="MobiDB-lite"/>
    </source>
</evidence>
<evidence type="ECO:0000256" key="2">
    <source>
        <dbReference type="ARBA" id="ARBA00012513"/>
    </source>
</evidence>
<dbReference type="GO" id="GO:0004674">
    <property type="term" value="F:protein serine/threonine kinase activity"/>
    <property type="evidence" value="ECO:0007669"/>
    <property type="project" value="UniProtKB-KW"/>
</dbReference>
<dbReference type="InterPro" id="IPR008271">
    <property type="entry name" value="Ser/Thr_kinase_AS"/>
</dbReference>
<feature type="compositionally biased region" description="Low complexity" evidence="11">
    <location>
        <begin position="323"/>
        <end position="333"/>
    </location>
</feature>
<feature type="compositionally biased region" description="Low complexity" evidence="11">
    <location>
        <begin position="247"/>
        <end position="259"/>
    </location>
</feature>
<feature type="compositionally biased region" description="Polar residues" evidence="11">
    <location>
        <begin position="629"/>
        <end position="638"/>
    </location>
</feature>
<dbReference type="STRING" id="1157962.A0A250XDE8"/>
<feature type="compositionally biased region" description="Basic and acidic residues" evidence="11">
    <location>
        <begin position="1"/>
        <end position="10"/>
    </location>
</feature>
<proteinExistence type="predicted"/>
<reference evidence="14 15" key="1">
    <citation type="submission" date="2017-08" db="EMBL/GenBank/DDBJ databases">
        <title>Acidophilic green algal genome provides insights into adaptation to an acidic environment.</title>
        <authorList>
            <person name="Hirooka S."/>
            <person name="Hirose Y."/>
            <person name="Kanesaki Y."/>
            <person name="Higuchi S."/>
            <person name="Fujiwara T."/>
            <person name="Onuma R."/>
            <person name="Era A."/>
            <person name="Ohbayashi R."/>
            <person name="Uzuka A."/>
            <person name="Nozaki H."/>
            <person name="Yoshikawa H."/>
            <person name="Miyagishima S.Y."/>
        </authorList>
    </citation>
    <scope>NUCLEOTIDE SEQUENCE [LARGE SCALE GENOMIC DNA]</scope>
    <source>
        <strain evidence="14 15">NIES-2499</strain>
    </source>
</reference>
<accession>A0A250XDE8</accession>
<dbReference type="GO" id="GO:0035556">
    <property type="term" value="P:intracellular signal transduction"/>
    <property type="evidence" value="ECO:0007669"/>
    <property type="project" value="TreeGrafter"/>
</dbReference>
<comment type="catalytic activity">
    <reaction evidence="9">
        <text>L-threonyl-[protein] + ATP = O-phospho-L-threonyl-[protein] + ADP + H(+)</text>
        <dbReference type="Rhea" id="RHEA:46608"/>
        <dbReference type="Rhea" id="RHEA-COMP:11060"/>
        <dbReference type="Rhea" id="RHEA-COMP:11605"/>
        <dbReference type="ChEBI" id="CHEBI:15378"/>
        <dbReference type="ChEBI" id="CHEBI:30013"/>
        <dbReference type="ChEBI" id="CHEBI:30616"/>
        <dbReference type="ChEBI" id="CHEBI:61977"/>
        <dbReference type="ChEBI" id="CHEBI:456216"/>
        <dbReference type="EC" id="2.7.11.1"/>
    </reaction>
</comment>
<feature type="compositionally biased region" description="Low complexity" evidence="11">
    <location>
        <begin position="816"/>
        <end position="831"/>
    </location>
</feature>
<comment type="caution">
    <text evidence="14">The sequence shown here is derived from an EMBL/GenBank/DDBJ whole genome shotgun (WGS) entry which is preliminary data.</text>
</comment>
<evidence type="ECO:0000256" key="5">
    <source>
        <dbReference type="ARBA" id="ARBA00022679"/>
    </source>
</evidence>
<organism evidence="14 15">
    <name type="scientific">Chlamydomonas eustigma</name>
    <dbReference type="NCBI Taxonomy" id="1157962"/>
    <lineage>
        <taxon>Eukaryota</taxon>
        <taxon>Viridiplantae</taxon>
        <taxon>Chlorophyta</taxon>
        <taxon>core chlorophytes</taxon>
        <taxon>Chlorophyceae</taxon>
        <taxon>CS clade</taxon>
        <taxon>Chlamydomonadales</taxon>
        <taxon>Chlamydomonadaceae</taxon>
        <taxon>Chlamydomonas</taxon>
    </lineage>
</organism>
<dbReference type="FunFam" id="3.30.200.20:FF:000003">
    <property type="entry name" value="Non-specific serine/threonine protein kinase"/>
    <property type="match status" value="1"/>
</dbReference>
<evidence type="ECO:0000256" key="7">
    <source>
        <dbReference type="ARBA" id="ARBA00022777"/>
    </source>
</evidence>
<feature type="compositionally biased region" description="Low complexity" evidence="11">
    <location>
        <begin position="610"/>
        <end position="623"/>
    </location>
</feature>
<dbReference type="PROSITE" id="PS50011">
    <property type="entry name" value="PROTEIN_KINASE_DOM"/>
    <property type="match status" value="1"/>
</dbReference>
<evidence type="ECO:0000256" key="4">
    <source>
        <dbReference type="ARBA" id="ARBA00022527"/>
    </source>
</evidence>
<feature type="compositionally biased region" description="Polar residues" evidence="11">
    <location>
        <begin position="179"/>
        <end position="213"/>
    </location>
</feature>
<dbReference type="InterPro" id="IPR000719">
    <property type="entry name" value="Prot_kinase_dom"/>
</dbReference>
<dbReference type="PANTHER" id="PTHR24346:SF30">
    <property type="entry name" value="MATERNAL EMBRYONIC LEUCINE ZIPPER KINASE"/>
    <property type="match status" value="1"/>
</dbReference>
<keyword evidence="6" id="KW-0547">Nucleotide-binding</keyword>
<dbReference type="AlphaFoldDB" id="A0A250XDE8"/>
<feature type="region of interest" description="Disordered" evidence="11">
    <location>
        <begin position="1"/>
        <end position="164"/>
    </location>
</feature>
<keyword evidence="5" id="KW-0808">Transferase</keyword>
<dbReference type="Pfam" id="PF00069">
    <property type="entry name" value="Pkinase"/>
    <property type="match status" value="1"/>
</dbReference>
<feature type="domain" description="UBA" evidence="13">
    <location>
        <begin position="1142"/>
        <end position="1182"/>
    </location>
</feature>
<evidence type="ECO:0000259" key="12">
    <source>
        <dbReference type="PROSITE" id="PS50011"/>
    </source>
</evidence>
<dbReference type="Proteomes" id="UP000232323">
    <property type="component" value="Unassembled WGS sequence"/>
</dbReference>
<dbReference type="FunFam" id="1.10.510.10:FF:001222">
    <property type="entry name" value="Serine/threonine-protein kinase ppk25"/>
    <property type="match status" value="1"/>
</dbReference>
<feature type="compositionally biased region" description="Low complexity" evidence="11">
    <location>
        <begin position="778"/>
        <end position="792"/>
    </location>
</feature>
<feature type="region of interest" description="Disordered" evidence="11">
    <location>
        <begin position="570"/>
        <end position="646"/>
    </location>
</feature>
<feature type="region of interest" description="Disordered" evidence="11">
    <location>
        <begin position="389"/>
        <end position="409"/>
    </location>
</feature>
<dbReference type="PROSITE" id="PS00108">
    <property type="entry name" value="PROTEIN_KINASE_ST"/>
    <property type="match status" value="1"/>
</dbReference>
<dbReference type="InterPro" id="IPR011009">
    <property type="entry name" value="Kinase-like_dom_sf"/>
</dbReference>
<feature type="compositionally biased region" description="Polar residues" evidence="11">
    <location>
        <begin position="91"/>
        <end position="105"/>
    </location>
</feature>
<evidence type="ECO:0000256" key="10">
    <source>
        <dbReference type="ARBA" id="ARBA00048679"/>
    </source>
</evidence>
<feature type="region of interest" description="Disordered" evidence="11">
    <location>
        <begin position="314"/>
        <end position="342"/>
    </location>
</feature>
<feature type="compositionally biased region" description="Low complexity" evidence="11">
    <location>
        <begin position="228"/>
        <end position="239"/>
    </location>
</feature>
<feature type="region of interest" description="Disordered" evidence="11">
    <location>
        <begin position="492"/>
        <end position="516"/>
    </location>
</feature>
<dbReference type="EC" id="2.7.11.1" evidence="2"/>
<evidence type="ECO:0000256" key="1">
    <source>
        <dbReference type="ARBA" id="ARBA00004496"/>
    </source>
</evidence>
<comment type="subcellular location">
    <subcellularLocation>
        <location evidence="1">Cytoplasm</location>
    </subcellularLocation>
</comment>
<feature type="compositionally biased region" description="Polar residues" evidence="11">
    <location>
        <begin position="507"/>
        <end position="516"/>
    </location>
</feature>
<evidence type="ECO:0000259" key="13">
    <source>
        <dbReference type="PROSITE" id="PS50030"/>
    </source>
</evidence>
<feature type="compositionally biased region" description="Low complexity" evidence="11">
    <location>
        <begin position="570"/>
        <end position="600"/>
    </location>
</feature>
<keyword evidence="3" id="KW-0963">Cytoplasm</keyword>
<dbReference type="EMBL" id="BEGY01000058">
    <property type="protein sequence ID" value="GAX80939.1"/>
    <property type="molecule type" value="Genomic_DNA"/>
</dbReference>
<dbReference type="SUPFAM" id="SSF56112">
    <property type="entry name" value="Protein kinase-like (PK-like)"/>
    <property type="match status" value="1"/>
</dbReference>
<evidence type="ECO:0000256" key="8">
    <source>
        <dbReference type="ARBA" id="ARBA00022840"/>
    </source>
</evidence>
<evidence type="ECO:0000256" key="6">
    <source>
        <dbReference type="ARBA" id="ARBA00022741"/>
    </source>
</evidence>
<feature type="region of interest" description="Disordered" evidence="11">
    <location>
        <begin position="766"/>
        <end position="839"/>
    </location>
</feature>
<keyword evidence="4" id="KW-0723">Serine/threonine-protein kinase</keyword>
<dbReference type="GO" id="GO:0005737">
    <property type="term" value="C:cytoplasm"/>
    <property type="evidence" value="ECO:0007669"/>
    <property type="project" value="UniProtKB-SubCell"/>
</dbReference>
<dbReference type="PROSITE" id="PS50030">
    <property type="entry name" value="UBA"/>
    <property type="match status" value="1"/>
</dbReference>
<evidence type="ECO:0000256" key="3">
    <source>
        <dbReference type="ARBA" id="ARBA00022490"/>
    </source>
</evidence>
<dbReference type="PANTHER" id="PTHR24346">
    <property type="entry name" value="MAP/MICROTUBULE AFFINITY-REGULATING KINASE"/>
    <property type="match status" value="1"/>
</dbReference>
<protein>
    <recommendedName>
        <fullName evidence="2">non-specific serine/threonine protein kinase</fullName>
        <ecNumber evidence="2">2.7.11.1</ecNumber>
    </recommendedName>
</protein>
<comment type="catalytic activity">
    <reaction evidence="10">
        <text>L-seryl-[protein] + ATP = O-phospho-L-seryl-[protein] + ADP + H(+)</text>
        <dbReference type="Rhea" id="RHEA:17989"/>
        <dbReference type="Rhea" id="RHEA-COMP:9863"/>
        <dbReference type="Rhea" id="RHEA-COMP:11604"/>
        <dbReference type="ChEBI" id="CHEBI:15378"/>
        <dbReference type="ChEBI" id="CHEBI:29999"/>
        <dbReference type="ChEBI" id="CHEBI:30616"/>
        <dbReference type="ChEBI" id="CHEBI:83421"/>
        <dbReference type="ChEBI" id="CHEBI:456216"/>
        <dbReference type="EC" id="2.7.11.1"/>
    </reaction>
</comment>
<sequence>MDYGIKDQSRPPETTVQSKASLSRVCSGHVHSGISGAFNEMGDSPLRIQASPMASRSDAKIEASSRGSSSRLGPASPGSSRVNSFRVGKYSSPSSGRPQAQTAPDTHTRPQPLPTAMAAGSATAAAAALRASFSSTGPRNSFGPSSEPSQAGGEPSSGTPGASSLASAMANLSATMAQLQANRPSTPTSRMLFPSQQQRQGTATVGSSPPNGNQAGGPVSSPLHQGGAVASSASRSSSAFQHHGGLAASSSRPSSSHASHLMASTLPPRSPGKALHMGLMMQRAATMDAGSRGGFGFGGQGATASAHVSVGAENGVDGGPGTSSPARSLSTSSHGGITATEPGSAEVFNTGANSPVWPNLGDSSTTKASLVNASETMSILQQSRKLSLQAPTSPPSFSRSTMPAGSPNTRLGRTAFSAGTGILDQLMMSSGEAEASPRAAGSLVVPSSPSRLGDQFGTLTALRNSAFANSLGHGPDLVLNELTELNGGISVNEPNHPHNSKEGVSPMSGNPGTNSKSVTQAVAAIEPLSHKMPLRTLTLTASQSSEAQAVLQRTIASMSLPFSAPVSAAEVPAPSATPSATTSTAAATPESASISASPAINITPDAGSISHPSSTLSAPASPTVDRLGRSSTIHNSVPSAPGAAIGSKSIIDQGTSAVPTTAYTSSSVDSATVGSSGVTAAPTTISAPAVVESMQQQRPSSSRVLKVFASGSPAARAAATAAEAEDAANRFAVRQVVPSSAAISQQAETTVSAAAAAAAAHIRRTSAGFHRPSAPERPSTTSSAFATSPGPSKVLANRPPATEQRQGSSPTVPQPSEVRSASVGRSVGRSSTPPSATLGKMEARMLLGSELDEAHTAALPGYSVGKVIGEGGFCKVRLGIHHLSRRKVAIKIVDKTLLADANEAKRMQREIRVMRHLTHPCVIKLFEVVDAQNYLYLVMEHSQNGSLLDYVRARKRLTEPDAVNVLQQIVAGLMYCHSREVVHRDIKLENILLDTDDQMKLIDFGLSAFYLPGKKLRVHCGSPSYAAPEIVARKQYDGPPTDVWSLGVVLFACLSGFLPFHSSSGDKKELCNKIMEGKYTAPEHLTSHAKDLLSRMLTVDPSKRTTFEGVLSHPWVRQAVKWDLPNSTAYMVKVEPTTGAVYADEQLLQELESGGFVRSKVLQSLLQGEANSMTAAYFLLAEAKAEAHRAKATVGRHAASLGLAARPNTTAGLVSRWA</sequence>